<evidence type="ECO:0000259" key="13">
    <source>
        <dbReference type="PROSITE" id="PS51760"/>
    </source>
</evidence>
<dbReference type="InterPro" id="IPR001919">
    <property type="entry name" value="CBD2"/>
</dbReference>
<keyword evidence="11" id="KW-1133">Transmembrane helix</keyword>
<dbReference type="InterPro" id="IPR008965">
    <property type="entry name" value="CBM2/CBM3_carb-bd_dom_sf"/>
</dbReference>
<dbReference type="RefSeq" id="WP_344657457.1">
    <property type="nucleotide sequence ID" value="NZ_BAAAQM010000013.1"/>
</dbReference>
<evidence type="ECO:0000256" key="3">
    <source>
        <dbReference type="ARBA" id="ARBA00022651"/>
    </source>
</evidence>
<dbReference type="InterPro" id="IPR017853">
    <property type="entry name" value="GH"/>
</dbReference>
<dbReference type="SUPFAM" id="SSF49384">
    <property type="entry name" value="Carbohydrate-binding domain"/>
    <property type="match status" value="1"/>
</dbReference>
<keyword evidence="4" id="KW-0732">Signal</keyword>
<keyword evidence="8 9" id="KW-0624">Polysaccharide degradation</keyword>
<comment type="catalytic activity">
    <reaction evidence="1 9">
        <text>Endohydrolysis of (1-&gt;4)-beta-D-xylosidic linkages in xylans.</text>
        <dbReference type="EC" id="3.2.1.8"/>
    </reaction>
</comment>
<evidence type="ECO:0000256" key="4">
    <source>
        <dbReference type="ARBA" id="ARBA00022729"/>
    </source>
</evidence>
<keyword evidence="3" id="KW-0858">Xylan degradation</keyword>
<dbReference type="Gene3D" id="2.60.40.10">
    <property type="entry name" value="Immunoglobulins"/>
    <property type="match status" value="1"/>
</dbReference>
<dbReference type="InterPro" id="IPR001000">
    <property type="entry name" value="GH10_dom"/>
</dbReference>
<dbReference type="SMART" id="SM00637">
    <property type="entry name" value="CBD_II"/>
    <property type="match status" value="1"/>
</dbReference>
<gene>
    <name evidence="14" type="ORF">GCM10009838_28450</name>
</gene>
<evidence type="ECO:0000313" key="15">
    <source>
        <dbReference type="Proteomes" id="UP001499854"/>
    </source>
</evidence>
<evidence type="ECO:0000256" key="10">
    <source>
        <dbReference type="SAM" id="MobiDB-lite"/>
    </source>
</evidence>
<dbReference type="Gene3D" id="3.20.20.80">
    <property type="entry name" value="Glycosidases"/>
    <property type="match status" value="1"/>
</dbReference>
<feature type="domain" description="CBM2" evidence="12">
    <location>
        <begin position="471"/>
        <end position="579"/>
    </location>
</feature>
<dbReference type="Pfam" id="PF00553">
    <property type="entry name" value="CBM_2"/>
    <property type="match status" value="1"/>
</dbReference>
<evidence type="ECO:0000256" key="6">
    <source>
        <dbReference type="ARBA" id="ARBA00023277"/>
    </source>
</evidence>
<evidence type="ECO:0000256" key="9">
    <source>
        <dbReference type="RuleBase" id="RU361174"/>
    </source>
</evidence>
<name>A0ABP5CTX4_9ACTN</name>
<dbReference type="SMART" id="SM00633">
    <property type="entry name" value="Glyco_10"/>
    <property type="match status" value="1"/>
</dbReference>
<dbReference type="EC" id="3.2.1.8" evidence="9"/>
<evidence type="ECO:0000256" key="8">
    <source>
        <dbReference type="ARBA" id="ARBA00023326"/>
    </source>
</evidence>
<organism evidence="14 15">
    <name type="scientific">Catenulispora subtropica</name>
    <dbReference type="NCBI Taxonomy" id="450798"/>
    <lineage>
        <taxon>Bacteria</taxon>
        <taxon>Bacillati</taxon>
        <taxon>Actinomycetota</taxon>
        <taxon>Actinomycetes</taxon>
        <taxon>Catenulisporales</taxon>
        <taxon>Catenulisporaceae</taxon>
        <taxon>Catenulispora</taxon>
    </lineage>
</organism>
<evidence type="ECO:0000256" key="2">
    <source>
        <dbReference type="ARBA" id="ARBA00007495"/>
    </source>
</evidence>
<feature type="domain" description="GH10" evidence="13">
    <location>
        <begin position="70"/>
        <end position="364"/>
    </location>
</feature>
<dbReference type="Pfam" id="PF05345">
    <property type="entry name" value="He_PIG"/>
    <property type="match status" value="1"/>
</dbReference>
<keyword evidence="7 9" id="KW-0326">Glycosidase</keyword>
<evidence type="ECO:0000256" key="7">
    <source>
        <dbReference type="ARBA" id="ARBA00023295"/>
    </source>
</evidence>
<keyword evidence="6 9" id="KW-0119">Carbohydrate metabolism</keyword>
<protein>
    <recommendedName>
        <fullName evidence="9">Beta-xylanase</fullName>
        <ecNumber evidence="9">3.2.1.8</ecNumber>
    </recommendedName>
</protein>
<reference evidence="15" key="1">
    <citation type="journal article" date="2019" name="Int. J. Syst. Evol. Microbiol.">
        <title>The Global Catalogue of Microorganisms (GCM) 10K type strain sequencing project: providing services to taxonomists for standard genome sequencing and annotation.</title>
        <authorList>
            <consortium name="The Broad Institute Genomics Platform"/>
            <consortium name="The Broad Institute Genome Sequencing Center for Infectious Disease"/>
            <person name="Wu L."/>
            <person name="Ma J."/>
        </authorList>
    </citation>
    <scope>NUCLEOTIDE SEQUENCE [LARGE SCALE GENOMIC DNA]</scope>
    <source>
        <strain evidence="15">JCM 16013</strain>
    </source>
</reference>
<evidence type="ECO:0000256" key="11">
    <source>
        <dbReference type="SAM" id="Phobius"/>
    </source>
</evidence>
<keyword evidence="11" id="KW-0812">Transmembrane</keyword>
<feature type="region of interest" description="Disordered" evidence="10">
    <location>
        <begin position="1"/>
        <end position="22"/>
    </location>
</feature>
<dbReference type="EMBL" id="BAAAQM010000013">
    <property type="protein sequence ID" value="GAA1968291.1"/>
    <property type="molecule type" value="Genomic_DNA"/>
</dbReference>
<dbReference type="InterPro" id="IPR044846">
    <property type="entry name" value="GH10"/>
</dbReference>
<dbReference type="PANTHER" id="PTHR31490:SF88">
    <property type="entry name" value="BETA-XYLANASE"/>
    <property type="match status" value="1"/>
</dbReference>
<feature type="region of interest" description="Disordered" evidence="10">
    <location>
        <begin position="369"/>
        <end position="394"/>
    </location>
</feature>
<dbReference type="SUPFAM" id="SSF49313">
    <property type="entry name" value="Cadherin-like"/>
    <property type="match status" value="1"/>
</dbReference>
<proteinExistence type="inferred from homology"/>
<dbReference type="PROSITE" id="PS51760">
    <property type="entry name" value="GH10_2"/>
    <property type="match status" value="1"/>
</dbReference>
<keyword evidence="15" id="KW-1185">Reference proteome</keyword>
<dbReference type="SUPFAM" id="SSF51445">
    <property type="entry name" value="(Trans)glycosidases"/>
    <property type="match status" value="1"/>
</dbReference>
<evidence type="ECO:0000256" key="5">
    <source>
        <dbReference type="ARBA" id="ARBA00022801"/>
    </source>
</evidence>
<evidence type="ECO:0000259" key="12">
    <source>
        <dbReference type="PROSITE" id="PS51173"/>
    </source>
</evidence>
<keyword evidence="11" id="KW-0472">Membrane</keyword>
<dbReference type="PANTHER" id="PTHR31490">
    <property type="entry name" value="GLYCOSYL HYDROLASE"/>
    <property type="match status" value="1"/>
</dbReference>
<evidence type="ECO:0000256" key="1">
    <source>
        <dbReference type="ARBA" id="ARBA00000681"/>
    </source>
</evidence>
<dbReference type="Proteomes" id="UP001499854">
    <property type="component" value="Unassembled WGS sequence"/>
</dbReference>
<comment type="caution">
    <text evidence="14">The sequence shown here is derived from an EMBL/GenBank/DDBJ whole genome shotgun (WGS) entry which is preliminary data.</text>
</comment>
<comment type="similarity">
    <text evidence="2 9">Belongs to the glycosyl hydrolase 10 (cellulase F) family.</text>
</comment>
<dbReference type="InterPro" id="IPR015919">
    <property type="entry name" value="Cadherin-like_sf"/>
</dbReference>
<evidence type="ECO:0000313" key="14">
    <source>
        <dbReference type="EMBL" id="GAA1968291.1"/>
    </source>
</evidence>
<accession>A0ABP5CTX4</accession>
<feature type="transmembrane region" description="Helical" evidence="11">
    <location>
        <begin position="23"/>
        <end position="45"/>
    </location>
</feature>
<keyword evidence="5 9" id="KW-0378">Hydrolase</keyword>
<sequence>MDVDTGAGRGADRRKPGAADRRGLRAGLAVATVAAITTAAGAFVLGGQAAAAPTTLRAGAEAAGRYFGVAVGQGDLGNGTATNVAGSQFDMVTPENEMKWDTVEPNNGQFNFGPGDAIVNFATSHNERVRGHNLVWHSQLPGWVSSLSGSQVKSAMEAHITGEVSHYKGKIYAWDVVNEPFNEDGSFRQDVFYNAFGGGAQYIGDAIRTAHAADPDAKLYINDYNIEGTGSKSNAMYSLAQTLLAQGVPLSGIGFESHFIVGQIPSSLQANMQRFANLGLDVAITELDDRMPTPASSSNLQQQATDDANVVKACLAIARCPGVTQWNISDADSWVPGTFPGQGAATMFDTNYQPKPAFTAVLNALNGASVPPSSTSSSSQGANTVTVTNPGSQSGTVGTAIAGVQVLASDSASGQTLTYSASGLPAGLSISGGSGLISGTPTTAGTFPVTVTVTDTTGASGTAAFTWTISGGGSSGACHVQYDKTSEWPGGFTANVTVTNTGTNAITGWTTGFTFPGDQKITNAWNATTTQTGQTVAAANAPYNATIAPGANTSFGFQGTYATNDTNPTAFTLNGTPCS</sequence>
<dbReference type="InterPro" id="IPR013783">
    <property type="entry name" value="Ig-like_fold"/>
</dbReference>
<dbReference type="PROSITE" id="PS51173">
    <property type="entry name" value="CBM2"/>
    <property type="match status" value="1"/>
</dbReference>
<feature type="compositionally biased region" description="Low complexity" evidence="10">
    <location>
        <begin position="369"/>
        <end position="385"/>
    </location>
</feature>
<dbReference type="Gene3D" id="2.60.40.290">
    <property type="match status" value="1"/>
</dbReference>
<dbReference type="Pfam" id="PF00331">
    <property type="entry name" value="Glyco_hydro_10"/>
    <property type="match status" value="1"/>
</dbReference>
<dbReference type="PRINTS" id="PR00134">
    <property type="entry name" value="GLHYDRLASE10"/>
</dbReference>
<feature type="compositionally biased region" description="Basic and acidic residues" evidence="10">
    <location>
        <begin position="10"/>
        <end position="22"/>
    </location>
</feature>
<dbReference type="InterPro" id="IPR012291">
    <property type="entry name" value="CBM2_carb-bd_dom_sf"/>
</dbReference>